<evidence type="ECO:0000256" key="1">
    <source>
        <dbReference type="SAM" id="MobiDB-lite"/>
    </source>
</evidence>
<gene>
    <name evidence="2" type="ORF">DPMN_169571</name>
</gene>
<dbReference type="AlphaFoldDB" id="A0A9D4DY03"/>
<accession>A0A9D4DY03</accession>
<keyword evidence="3" id="KW-1185">Reference proteome</keyword>
<feature type="region of interest" description="Disordered" evidence="1">
    <location>
        <begin position="1"/>
        <end position="22"/>
    </location>
</feature>
<dbReference type="Proteomes" id="UP000828390">
    <property type="component" value="Unassembled WGS sequence"/>
</dbReference>
<reference evidence="2" key="1">
    <citation type="journal article" date="2019" name="bioRxiv">
        <title>The Genome of the Zebra Mussel, Dreissena polymorpha: A Resource for Invasive Species Research.</title>
        <authorList>
            <person name="McCartney M.A."/>
            <person name="Auch B."/>
            <person name="Kono T."/>
            <person name="Mallez S."/>
            <person name="Zhang Y."/>
            <person name="Obille A."/>
            <person name="Becker A."/>
            <person name="Abrahante J.E."/>
            <person name="Garbe J."/>
            <person name="Badalamenti J.P."/>
            <person name="Herman A."/>
            <person name="Mangelson H."/>
            <person name="Liachko I."/>
            <person name="Sullivan S."/>
            <person name="Sone E.D."/>
            <person name="Koren S."/>
            <person name="Silverstein K.A.T."/>
            <person name="Beckman K.B."/>
            <person name="Gohl D.M."/>
        </authorList>
    </citation>
    <scope>NUCLEOTIDE SEQUENCE</scope>
    <source>
        <strain evidence="2">Duluth1</strain>
        <tissue evidence="2">Whole animal</tissue>
    </source>
</reference>
<evidence type="ECO:0000313" key="2">
    <source>
        <dbReference type="EMBL" id="KAH3768359.1"/>
    </source>
</evidence>
<evidence type="ECO:0000313" key="3">
    <source>
        <dbReference type="Proteomes" id="UP000828390"/>
    </source>
</evidence>
<organism evidence="2 3">
    <name type="scientific">Dreissena polymorpha</name>
    <name type="common">Zebra mussel</name>
    <name type="synonym">Mytilus polymorpha</name>
    <dbReference type="NCBI Taxonomy" id="45954"/>
    <lineage>
        <taxon>Eukaryota</taxon>
        <taxon>Metazoa</taxon>
        <taxon>Spiralia</taxon>
        <taxon>Lophotrochozoa</taxon>
        <taxon>Mollusca</taxon>
        <taxon>Bivalvia</taxon>
        <taxon>Autobranchia</taxon>
        <taxon>Heteroconchia</taxon>
        <taxon>Euheterodonta</taxon>
        <taxon>Imparidentia</taxon>
        <taxon>Neoheterodontei</taxon>
        <taxon>Myida</taxon>
        <taxon>Dreissenoidea</taxon>
        <taxon>Dreissenidae</taxon>
        <taxon>Dreissena</taxon>
    </lineage>
</organism>
<protein>
    <submittedName>
        <fullName evidence="2">Uncharacterized protein</fullName>
    </submittedName>
</protein>
<proteinExistence type="predicted"/>
<comment type="caution">
    <text evidence="2">The sequence shown here is derived from an EMBL/GenBank/DDBJ whole genome shotgun (WGS) entry which is preliminary data.</text>
</comment>
<reference evidence="2" key="2">
    <citation type="submission" date="2020-11" db="EMBL/GenBank/DDBJ databases">
        <authorList>
            <person name="McCartney M.A."/>
            <person name="Auch B."/>
            <person name="Kono T."/>
            <person name="Mallez S."/>
            <person name="Becker A."/>
            <person name="Gohl D.M."/>
            <person name="Silverstein K.A.T."/>
            <person name="Koren S."/>
            <person name="Bechman K.B."/>
            <person name="Herman A."/>
            <person name="Abrahante J.E."/>
            <person name="Garbe J."/>
        </authorList>
    </citation>
    <scope>NUCLEOTIDE SEQUENCE</scope>
    <source>
        <strain evidence="2">Duluth1</strain>
        <tissue evidence="2">Whole animal</tissue>
    </source>
</reference>
<dbReference type="EMBL" id="JAIWYP010000009">
    <property type="protein sequence ID" value="KAH3768359.1"/>
    <property type="molecule type" value="Genomic_DNA"/>
</dbReference>
<sequence>MAHKLPGADSCHPGLTPSRPGDMNRLLPFQHWVIVHLKSDSFDPSDRMIRIGLKSPQCDMNRLIVTPGDFNPFQKPILVTQGRLQADPSDRVTRIGLKSPQGVMNRLLVTPG</sequence>
<name>A0A9D4DY03_DREPO</name>